<evidence type="ECO:0000313" key="3">
    <source>
        <dbReference type="Proteomes" id="UP000594638"/>
    </source>
</evidence>
<reference evidence="2 3" key="1">
    <citation type="submission" date="2019-12" db="EMBL/GenBank/DDBJ databases">
        <authorList>
            <person name="Alioto T."/>
            <person name="Alioto T."/>
            <person name="Gomez Garrido J."/>
        </authorList>
    </citation>
    <scope>NUCLEOTIDE SEQUENCE [LARGE SCALE GENOMIC DNA]</scope>
</reference>
<dbReference type="OrthoDB" id="913143at2759"/>
<dbReference type="AlphaFoldDB" id="A0A8S0PC91"/>
<feature type="region of interest" description="Disordered" evidence="1">
    <location>
        <begin position="83"/>
        <end position="176"/>
    </location>
</feature>
<proteinExistence type="predicted"/>
<organism evidence="2 3">
    <name type="scientific">Olea europaea subsp. europaea</name>
    <dbReference type="NCBI Taxonomy" id="158383"/>
    <lineage>
        <taxon>Eukaryota</taxon>
        <taxon>Viridiplantae</taxon>
        <taxon>Streptophyta</taxon>
        <taxon>Embryophyta</taxon>
        <taxon>Tracheophyta</taxon>
        <taxon>Spermatophyta</taxon>
        <taxon>Magnoliopsida</taxon>
        <taxon>eudicotyledons</taxon>
        <taxon>Gunneridae</taxon>
        <taxon>Pentapetalae</taxon>
        <taxon>asterids</taxon>
        <taxon>lamiids</taxon>
        <taxon>Lamiales</taxon>
        <taxon>Oleaceae</taxon>
        <taxon>Oleeae</taxon>
        <taxon>Olea</taxon>
    </lineage>
</organism>
<evidence type="ECO:0000313" key="2">
    <source>
        <dbReference type="EMBL" id="CAA2940094.1"/>
    </source>
</evidence>
<keyword evidence="3" id="KW-1185">Reference proteome</keyword>
<dbReference type="Gramene" id="OE9A047662T1">
    <property type="protein sequence ID" value="OE9A047662C1"/>
    <property type="gene ID" value="OE9A047662"/>
</dbReference>
<feature type="compositionally biased region" description="Basic and acidic residues" evidence="1">
    <location>
        <begin position="103"/>
        <end position="115"/>
    </location>
</feature>
<comment type="caution">
    <text evidence="2">The sequence shown here is derived from an EMBL/GenBank/DDBJ whole genome shotgun (WGS) entry which is preliminary data.</text>
</comment>
<name>A0A8S0PC91_OLEEU</name>
<gene>
    <name evidence="2" type="ORF">OLEA9_A047662</name>
</gene>
<accession>A0A8S0PC91</accession>
<dbReference type="Proteomes" id="UP000594638">
    <property type="component" value="Unassembled WGS sequence"/>
</dbReference>
<protein>
    <submittedName>
        <fullName evidence="2">Uncharacterized protein</fullName>
    </submittedName>
</protein>
<evidence type="ECO:0000256" key="1">
    <source>
        <dbReference type="SAM" id="MobiDB-lite"/>
    </source>
</evidence>
<feature type="compositionally biased region" description="Polar residues" evidence="1">
    <location>
        <begin position="116"/>
        <end position="129"/>
    </location>
</feature>
<sequence>MQRRGENSLPTGTCQRFMNFIFSVLSHSTSRQSVEVPIEEGSSSRADGYSAASEIVVEFKHIGGQENWETRVDDYGSSIHVPKKDASSLMGEQRKGSPANFRVPDKFDDKTRDNGLQEQGRSQEHNSVSHQREAVGTKGQKNGFRSKDCTNLLDEGIEVNKPSEQTKPMPPRQPWLLLSVPSNINQKVESFIQSKKDAWAET</sequence>
<dbReference type="EMBL" id="CACTIH010000045">
    <property type="protein sequence ID" value="CAA2940094.1"/>
    <property type="molecule type" value="Genomic_DNA"/>
</dbReference>